<dbReference type="GO" id="GO:0016579">
    <property type="term" value="P:protein deubiquitination"/>
    <property type="evidence" value="ECO:0007669"/>
    <property type="project" value="InterPro"/>
</dbReference>
<feature type="compositionally biased region" description="Polar residues" evidence="10">
    <location>
        <begin position="16"/>
        <end position="29"/>
    </location>
</feature>
<dbReference type="InterPro" id="IPR038765">
    <property type="entry name" value="Papain-like_cys_pep_sf"/>
</dbReference>
<dbReference type="InterPro" id="IPR028889">
    <property type="entry name" value="USP"/>
</dbReference>
<dbReference type="EC" id="3.4.19.12" evidence="3"/>
<comment type="similarity">
    <text evidence="2">Belongs to the peptidase C19 family.</text>
</comment>
<dbReference type="GO" id="GO:0005634">
    <property type="term" value="C:nucleus"/>
    <property type="evidence" value="ECO:0007669"/>
    <property type="project" value="TreeGrafter"/>
</dbReference>
<dbReference type="Gene3D" id="3.30.40.10">
    <property type="entry name" value="Zinc/RING finger domain, C3HC4 (zinc finger)"/>
    <property type="match status" value="1"/>
</dbReference>
<evidence type="ECO:0000256" key="3">
    <source>
        <dbReference type="ARBA" id="ARBA00012759"/>
    </source>
</evidence>
<evidence type="ECO:0000256" key="2">
    <source>
        <dbReference type="ARBA" id="ARBA00009085"/>
    </source>
</evidence>
<dbReference type="InterPro" id="IPR001607">
    <property type="entry name" value="Znf_UBP"/>
</dbReference>
<feature type="compositionally biased region" description="Polar residues" evidence="10">
    <location>
        <begin position="473"/>
        <end position="484"/>
    </location>
</feature>
<dbReference type="SUPFAM" id="SSF57850">
    <property type="entry name" value="RING/U-box"/>
    <property type="match status" value="1"/>
</dbReference>
<dbReference type="InterPro" id="IPR050164">
    <property type="entry name" value="Peptidase_C19"/>
</dbReference>
<feature type="region of interest" description="Disordered" evidence="10">
    <location>
        <begin position="462"/>
        <end position="517"/>
    </location>
</feature>
<dbReference type="InterPro" id="IPR018200">
    <property type="entry name" value="USP_CS"/>
</dbReference>
<feature type="compositionally biased region" description="Low complexity" evidence="10">
    <location>
        <begin position="939"/>
        <end position="953"/>
    </location>
</feature>
<organism evidence="13">
    <name type="scientific">Bactrocera latifrons</name>
    <name type="common">Malaysian fruit fly</name>
    <name type="synonym">Chaetodacus latifrons</name>
    <dbReference type="NCBI Taxonomy" id="174628"/>
    <lineage>
        <taxon>Eukaryota</taxon>
        <taxon>Metazoa</taxon>
        <taxon>Ecdysozoa</taxon>
        <taxon>Arthropoda</taxon>
        <taxon>Hexapoda</taxon>
        <taxon>Insecta</taxon>
        <taxon>Pterygota</taxon>
        <taxon>Neoptera</taxon>
        <taxon>Endopterygota</taxon>
        <taxon>Diptera</taxon>
        <taxon>Brachycera</taxon>
        <taxon>Muscomorpha</taxon>
        <taxon>Tephritoidea</taxon>
        <taxon>Tephritidae</taxon>
        <taxon>Bactrocera</taxon>
        <taxon>Bactrocera</taxon>
    </lineage>
</organism>
<dbReference type="GO" id="GO:0004843">
    <property type="term" value="F:cysteine-type deubiquitinase activity"/>
    <property type="evidence" value="ECO:0007669"/>
    <property type="project" value="UniProtKB-EC"/>
</dbReference>
<dbReference type="FunFam" id="3.90.70.10:FF:000129">
    <property type="entry name" value="Ubiquitinyl hydrolase 1"/>
    <property type="match status" value="1"/>
</dbReference>
<reference evidence="13" key="1">
    <citation type="submission" date="2015-06" db="EMBL/GenBank/DDBJ databases">
        <authorList>
            <person name="Hoefler B.C."/>
            <person name="Straight P.D."/>
        </authorList>
    </citation>
    <scope>NUCLEOTIDE SEQUENCE</scope>
</reference>
<dbReference type="InterPro" id="IPR013083">
    <property type="entry name" value="Znf_RING/FYVE/PHD"/>
</dbReference>
<evidence type="ECO:0000259" key="11">
    <source>
        <dbReference type="PROSITE" id="PS50235"/>
    </source>
</evidence>
<evidence type="ECO:0000259" key="12">
    <source>
        <dbReference type="PROSITE" id="PS50271"/>
    </source>
</evidence>
<evidence type="ECO:0000256" key="5">
    <source>
        <dbReference type="ARBA" id="ARBA00022723"/>
    </source>
</evidence>
<keyword evidence="6 9" id="KW-0863">Zinc-finger</keyword>
<evidence type="ECO:0000313" key="14">
    <source>
        <dbReference type="EMBL" id="JAI51965.1"/>
    </source>
</evidence>
<feature type="compositionally biased region" description="Basic residues" evidence="10">
    <location>
        <begin position="505"/>
        <end position="517"/>
    </location>
</feature>
<feature type="compositionally biased region" description="Basic and acidic residues" evidence="10">
    <location>
        <begin position="600"/>
        <end position="615"/>
    </location>
</feature>
<feature type="region of interest" description="Disordered" evidence="10">
    <location>
        <begin position="1"/>
        <end position="30"/>
    </location>
</feature>
<evidence type="ECO:0000256" key="7">
    <source>
        <dbReference type="ARBA" id="ARBA00022801"/>
    </source>
</evidence>
<feature type="compositionally biased region" description="Polar residues" evidence="10">
    <location>
        <begin position="625"/>
        <end position="646"/>
    </location>
</feature>
<dbReference type="OrthoDB" id="2020758at2759"/>
<dbReference type="InterPro" id="IPR001394">
    <property type="entry name" value="Peptidase_C19_UCH"/>
</dbReference>
<evidence type="ECO:0000256" key="10">
    <source>
        <dbReference type="SAM" id="MobiDB-lite"/>
    </source>
</evidence>
<evidence type="ECO:0000313" key="13">
    <source>
        <dbReference type="EMBL" id="JAI42400.1"/>
    </source>
</evidence>
<name>A0A0K8VV12_BACLA</name>
<evidence type="ECO:0000256" key="4">
    <source>
        <dbReference type="ARBA" id="ARBA00022670"/>
    </source>
</evidence>
<dbReference type="Pfam" id="PF00443">
    <property type="entry name" value="UCH"/>
    <property type="match status" value="1"/>
</dbReference>
<sequence>MVKKKRQSDVHDDGSSTDSSEGALQSPTSGIGVCQHVKKSVDPTKLRKILKASGLAADCMQCSKQGATSPAEEVKESILDDSLAGFEYDTTLWLCLKCGSQLCGRSRNQHALQHYKTPHSDSHALTMNTRTFEIWCYDCDNEVKSNSRKNLLECVEMVKKAAQKPIPIASPAKSTPLNNIEGKILSTWESLHPLVETQAVSVTNKPIPLPPPPPPPIPGMAKRITDPAVVSAPVVTNKQANTYDLQSVETLPRVRGLTNLGNTCFFNAVMQCLAQTPYLLDVLKELSEPGEEFTLPGGTFKFKDDEDVHLPMIKGTLSSWGGLTAALAQALEELQSSGGVFTPSKLFDKLCTKCPQFRGGDQHDSHELLRHLLESVRSEDLKRYQRVILTNLGYKDQDINSVSEEMRQKCKIYGNQAADRILRPEQVFRGFLVSTLTCQDCYNVSSRHEYFLDMSLPVSVEKPQPPFRRKTSPDNSPSASSFYLNTPPAGPSKAQLKKEKEKERKAKRAAKHHENKLKQKAIFENVASGANEVVETAAFEMECIRRVNGAAFSSSGSSSEQSDADVEDNLLDDNAATKSTRTTGANSYDSNGNKQLPRTGKSEKRDDSPENMDKDSLDEDENDSGIANSPANAGTNFLSSSETNGGAVSGDAHSVTANNSLVAVGLSEKGATMMRQLSLTDAASAANAASAAGIFVNGEMKDEAALAAQLEQLKLSEQKAARMKAKRVRTQSHSDWSTTIAPRYQCEDGECSVQSCLNNFTGVELMTGNNKVGCENCTKRINGSDPKAKTINTNATKQFLISSPPAVLILHLKRFQLGPRCIFRKLTRAVSFPMVLDIAPFCGSKVKNLPNIDRKQKKLLYALYGIVEHSGGMYGGHYTAYVKVRPKLSRDDKRWKFLPQGSKAELDQDDEQRKKLEELLAKEKARELRMKAANDSDDFSNSSECSSTTTSTSDTDELPDNPADSGGAYGGDDEARDVQVPMGKWYYVSDSRVQEVNEEAVLRAQAYLLFYERIY</sequence>
<keyword evidence="8" id="KW-0862">Zinc</keyword>
<evidence type="ECO:0000256" key="8">
    <source>
        <dbReference type="ARBA" id="ARBA00022833"/>
    </source>
</evidence>
<dbReference type="PROSITE" id="PS00972">
    <property type="entry name" value="USP_1"/>
    <property type="match status" value="1"/>
</dbReference>
<gene>
    <name evidence="13" type="primary">usp16_2</name>
    <name evidence="14" type="synonym">usp16_0</name>
    <name evidence="14" type="ORF">c0_g1_i2</name>
    <name evidence="13" type="ORF">c0_g1_i3</name>
</gene>
<comment type="catalytic activity">
    <reaction evidence="1">
        <text>Thiol-dependent hydrolysis of ester, thioester, amide, peptide and isopeptide bonds formed by the C-terminal Gly of ubiquitin (a 76-residue protein attached to proteins as an intracellular targeting signal).</text>
        <dbReference type="EC" id="3.4.19.12"/>
    </reaction>
</comment>
<keyword evidence="7 13" id="KW-0378">Hydrolase</keyword>
<keyword evidence="4" id="KW-0645">Protease</keyword>
<proteinExistence type="inferred from homology"/>
<dbReference type="CDD" id="cd02667">
    <property type="entry name" value="Peptidase_C19K"/>
    <property type="match status" value="1"/>
</dbReference>
<dbReference type="GO" id="GO:0008270">
    <property type="term" value="F:zinc ion binding"/>
    <property type="evidence" value="ECO:0007669"/>
    <property type="project" value="UniProtKB-KW"/>
</dbReference>
<feature type="domain" description="USP" evidence="11">
    <location>
        <begin position="255"/>
        <end position="1014"/>
    </location>
</feature>
<dbReference type="AlphaFoldDB" id="A0A0K8VV12"/>
<dbReference type="PANTHER" id="PTHR24006:SF781">
    <property type="entry name" value="LD34905P"/>
    <property type="match status" value="1"/>
</dbReference>
<dbReference type="PROSITE" id="PS50271">
    <property type="entry name" value="ZF_UBP"/>
    <property type="match status" value="1"/>
</dbReference>
<dbReference type="Gene3D" id="3.90.70.10">
    <property type="entry name" value="Cysteine proteinases"/>
    <property type="match status" value="2"/>
</dbReference>
<feature type="region of interest" description="Disordered" evidence="10">
    <location>
        <begin position="577"/>
        <end position="651"/>
    </location>
</feature>
<dbReference type="PANTHER" id="PTHR24006">
    <property type="entry name" value="UBIQUITIN CARBOXYL-TERMINAL HYDROLASE"/>
    <property type="match status" value="1"/>
</dbReference>
<dbReference type="PROSITE" id="PS00973">
    <property type="entry name" value="USP_2"/>
    <property type="match status" value="1"/>
</dbReference>
<feature type="compositionally biased region" description="Polar residues" evidence="10">
    <location>
        <begin position="577"/>
        <end position="596"/>
    </location>
</feature>
<feature type="region of interest" description="Disordered" evidence="10">
    <location>
        <begin position="931"/>
        <end position="975"/>
    </location>
</feature>
<dbReference type="EMBL" id="GDHF01009914">
    <property type="protein sequence ID" value="JAI42400.1"/>
    <property type="molecule type" value="Transcribed_RNA"/>
</dbReference>
<evidence type="ECO:0000256" key="6">
    <source>
        <dbReference type="ARBA" id="ARBA00022771"/>
    </source>
</evidence>
<dbReference type="GO" id="GO:0005829">
    <property type="term" value="C:cytosol"/>
    <property type="evidence" value="ECO:0007669"/>
    <property type="project" value="TreeGrafter"/>
</dbReference>
<dbReference type="EMBL" id="GDHF01000349">
    <property type="protein sequence ID" value="JAI51965.1"/>
    <property type="molecule type" value="Transcribed_RNA"/>
</dbReference>
<evidence type="ECO:0000256" key="1">
    <source>
        <dbReference type="ARBA" id="ARBA00000707"/>
    </source>
</evidence>
<dbReference type="SUPFAM" id="SSF54001">
    <property type="entry name" value="Cysteine proteinases"/>
    <property type="match status" value="1"/>
</dbReference>
<keyword evidence="5" id="KW-0479">Metal-binding</keyword>
<dbReference type="PROSITE" id="PS50235">
    <property type="entry name" value="USP_3"/>
    <property type="match status" value="1"/>
</dbReference>
<feature type="domain" description="UBP-type" evidence="12">
    <location>
        <begin position="32"/>
        <end position="162"/>
    </location>
</feature>
<accession>A0A0K8VV12</accession>
<dbReference type="Pfam" id="PF02148">
    <property type="entry name" value="zf-UBP"/>
    <property type="match status" value="1"/>
</dbReference>
<protein>
    <recommendedName>
        <fullName evidence="3">ubiquitinyl hydrolase 1</fullName>
        <ecNumber evidence="3">3.4.19.12</ecNumber>
    </recommendedName>
</protein>
<evidence type="ECO:0000256" key="9">
    <source>
        <dbReference type="PROSITE-ProRule" id="PRU00502"/>
    </source>
</evidence>
<dbReference type="GO" id="GO:0006508">
    <property type="term" value="P:proteolysis"/>
    <property type="evidence" value="ECO:0007669"/>
    <property type="project" value="UniProtKB-KW"/>
</dbReference>